<dbReference type="InterPro" id="IPR029058">
    <property type="entry name" value="AB_hydrolase_fold"/>
</dbReference>
<dbReference type="SUPFAM" id="SSF53474">
    <property type="entry name" value="alpha/beta-Hydrolases"/>
    <property type="match status" value="1"/>
</dbReference>
<dbReference type="PROSITE" id="PS51257">
    <property type="entry name" value="PROKAR_LIPOPROTEIN"/>
    <property type="match status" value="1"/>
</dbReference>
<dbReference type="Proteomes" id="UP000754644">
    <property type="component" value="Unassembled WGS sequence"/>
</dbReference>
<dbReference type="Pfam" id="PF00561">
    <property type="entry name" value="Abhydrolase_1"/>
    <property type="match status" value="1"/>
</dbReference>
<dbReference type="InterPro" id="IPR002410">
    <property type="entry name" value="Peptidase_S33"/>
</dbReference>
<comment type="caution">
    <text evidence="5">The sequence shown here is derived from an EMBL/GenBank/DDBJ whole genome shotgun (WGS) entry which is preliminary data.</text>
</comment>
<evidence type="ECO:0000313" key="6">
    <source>
        <dbReference type="Proteomes" id="UP000754644"/>
    </source>
</evidence>
<dbReference type="GO" id="GO:0008233">
    <property type="term" value="F:peptidase activity"/>
    <property type="evidence" value="ECO:0007669"/>
    <property type="project" value="InterPro"/>
</dbReference>
<evidence type="ECO:0000256" key="1">
    <source>
        <dbReference type="ARBA" id="ARBA00010088"/>
    </source>
</evidence>
<sequence length="337" mass="36197">MKFPILAPSLLSLLLLTGCGELDKPRAGAPAEPILLGPCDRPDDPALVRIVNEAQCAQIQVAENPRQPDGRQIELAVMVLPAIARVAKPDPIFYLAGGPGQSAISSGPAVFSALLELRRQREVILVDQRGTGRSNNLSCVASETPEDFTLSSAAALALEVNKLRECLPTLDADPALYTTLIAAGDLDFVRRALGYEQINLLGISYGTRAALVYLRQFGAHVRSMILDGVAPPSVNILAGASADTDVALDRLFRDCQSSSACAQAFPDLRAHFVGLTQQLTLNPVEVEIRHPKTGELILMSIDHVLVARLVRQVLYHRTLSTLLPLALSQAVEGDYQA</sequence>
<keyword evidence="3 5" id="KW-0378">Hydrolase</keyword>
<comment type="similarity">
    <text evidence="1">Belongs to the peptidase S33 family.</text>
</comment>
<dbReference type="Gene3D" id="3.40.50.1820">
    <property type="entry name" value="alpha/beta hydrolase"/>
    <property type="match status" value="1"/>
</dbReference>
<gene>
    <name evidence="5" type="ORF">HQ497_13395</name>
</gene>
<reference evidence="5" key="1">
    <citation type="submission" date="2020-05" db="EMBL/GenBank/DDBJ databases">
        <title>Sulfur intermediates as new biogeochemical hubs in an aquatic model microbial ecosystem.</title>
        <authorList>
            <person name="Vigneron A."/>
        </authorList>
    </citation>
    <scope>NUCLEOTIDE SEQUENCE</scope>
    <source>
        <strain evidence="5">Bin.250</strain>
    </source>
</reference>
<evidence type="ECO:0000256" key="2">
    <source>
        <dbReference type="ARBA" id="ARBA00022729"/>
    </source>
</evidence>
<feature type="domain" description="AB hydrolase-1" evidence="4">
    <location>
        <begin position="91"/>
        <end position="232"/>
    </location>
</feature>
<accession>A0A972VXZ2</accession>
<dbReference type="EMBL" id="JABMOJ010000503">
    <property type="protein sequence ID" value="NQV66350.1"/>
    <property type="molecule type" value="Genomic_DNA"/>
</dbReference>
<dbReference type="GO" id="GO:0006508">
    <property type="term" value="P:proteolysis"/>
    <property type="evidence" value="ECO:0007669"/>
    <property type="project" value="InterPro"/>
</dbReference>
<evidence type="ECO:0000259" key="4">
    <source>
        <dbReference type="Pfam" id="PF00561"/>
    </source>
</evidence>
<dbReference type="PANTHER" id="PTHR43248:SF29">
    <property type="entry name" value="TRIPEPTIDYL AMINOPEPTIDASE"/>
    <property type="match status" value="1"/>
</dbReference>
<organism evidence="5 6">
    <name type="scientific">SAR86 cluster bacterium</name>
    <dbReference type="NCBI Taxonomy" id="2030880"/>
    <lineage>
        <taxon>Bacteria</taxon>
        <taxon>Pseudomonadati</taxon>
        <taxon>Pseudomonadota</taxon>
        <taxon>Gammaproteobacteria</taxon>
        <taxon>SAR86 cluster</taxon>
    </lineage>
</organism>
<protein>
    <submittedName>
        <fullName evidence="5">Alpha/beta fold hydrolase</fullName>
    </submittedName>
</protein>
<feature type="non-terminal residue" evidence="5">
    <location>
        <position position="337"/>
    </location>
</feature>
<name>A0A972VXZ2_9GAMM</name>
<dbReference type="InterPro" id="IPR051601">
    <property type="entry name" value="Serine_prot/Carboxylest_S33"/>
</dbReference>
<evidence type="ECO:0000256" key="3">
    <source>
        <dbReference type="ARBA" id="ARBA00022801"/>
    </source>
</evidence>
<dbReference type="PRINTS" id="PR00793">
    <property type="entry name" value="PROAMNOPTASE"/>
</dbReference>
<evidence type="ECO:0000313" key="5">
    <source>
        <dbReference type="EMBL" id="NQV66350.1"/>
    </source>
</evidence>
<dbReference type="PANTHER" id="PTHR43248">
    <property type="entry name" value="2-SUCCINYL-6-HYDROXY-2,4-CYCLOHEXADIENE-1-CARBOXYLATE SYNTHASE"/>
    <property type="match status" value="1"/>
</dbReference>
<dbReference type="AlphaFoldDB" id="A0A972VXZ2"/>
<proteinExistence type="inferred from homology"/>
<keyword evidence="2" id="KW-0732">Signal</keyword>
<dbReference type="InterPro" id="IPR000073">
    <property type="entry name" value="AB_hydrolase_1"/>
</dbReference>